<feature type="active site" description="Nucleophile" evidence="6">
    <location>
        <position position="107"/>
    </location>
</feature>
<dbReference type="Pfam" id="PF02016">
    <property type="entry name" value="Peptidase_S66"/>
    <property type="match status" value="1"/>
</dbReference>
<feature type="domain" description="LD-carboxypeptidase C-terminal" evidence="8">
    <location>
        <begin position="169"/>
        <end position="281"/>
    </location>
</feature>
<evidence type="ECO:0000256" key="4">
    <source>
        <dbReference type="ARBA" id="ARBA00022801"/>
    </source>
</evidence>
<keyword evidence="3" id="KW-0645">Protease</keyword>
<dbReference type="CDD" id="cd07025">
    <property type="entry name" value="Peptidase_S66"/>
    <property type="match status" value="1"/>
</dbReference>
<dbReference type="Gene3D" id="3.40.50.10740">
    <property type="entry name" value="Class I glutamine amidotransferase-like"/>
    <property type="match status" value="1"/>
</dbReference>
<dbReference type="GO" id="GO:0008236">
    <property type="term" value="F:serine-type peptidase activity"/>
    <property type="evidence" value="ECO:0007669"/>
    <property type="project" value="UniProtKB-KW"/>
</dbReference>
<dbReference type="PIRSF" id="PIRSF028757">
    <property type="entry name" value="LD-carboxypeptidase"/>
    <property type="match status" value="1"/>
</dbReference>
<dbReference type="SUPFAM" id="SSF52317">
    <property type="entry name" value="Class I glutamine amidotransferase-like"/>
    <property type="match status" value="1"/>
</dbReference>
<dbReference type="EMBL" id="FOKY01000001">
    <property type="protein sequence ID" value="SFB71624.1"/>
    <property type="molecule type" value="Genomic_DNA"/>
</dbReference>
<evidence type="ECO:0000256" key="3">
    <source>
        <dbReference type="ARBA" id="ARBA00022670"/>
    </source>
</evidence>
<evidence type="ECO:0000313" key="9">
    <source>
        <dbReference type="EMBL" id="SFB71624.1"/>
    </source>
</evidence>
<comment type="similarity">
    <text evidence="1">Belongs to the peptidase S66 family.</text>
</comment>
<dbReference type="InterPro" id="IPR003507">
    <property type="entry name" value="S66_fam"/>
</dbReference>
<gene>
    <name evidence="9" type="ORF">SAMN02745150_00439</name>
</gene>
<accession>A0A1I1D9Z0</accession>
<dbReference type="Gene3D" id="3.50.30.60">
    <property type="entry name" value="LD-carboxypeptidase A C-terminal domain-like"/>
    <property type="match status" value="1"/>
</dbReference>
<evidence type="ECO:0000256" key="2">
    <source>
        <dbReference type="ARBA" id="ARBA00022645"/>
    </source>
</evidence>
<dbReference type="PANTHER" id="PTHR30237">
    <property type="entry name" value="MURAMOYLTETRAPEPTIDE CARBOXYPEPTIDASE"/>
    <property type="match status" value="1"/>
</dbReference>
<evidence type="ECO:0000256" key="5">
    <source>
        <dbReference type="ARBA" id="ARBA00022825"/>
    </source>
</evidence>
<dbReference type="InterPro" id="IPR040449">
    <property type="entry name" value="Peptidase_S66_N"/>
</dbReference>
<sequence>MPAKLRKGGKIAIVGLASAGDKNLLDQAVTNIKNYGYDVEIDPTCFLNWHGFAGSDQERAKALNRLFADNSINAIMAMRGGFGSIRILDQIDYSVIKKNSKIFIGFSDITSLHMAFFSQAQLQTIHGPMAISNFAQKDDITAQSLFSLMGGQTKTLLSELNILKNGTAKGVLIGGNLTVLMSGLGTKYDVDFKGKILFLEDIGEASYRIDRMLTQLLLMGRLQGLKGIILGNFKNCNSSGNELSLQEIFEEKFSRFNIPVVYNAAVGHCTPNLSLPFGTEVLLDTQSKTLTLIGNAVR</sequence>
<dbReference type="OrthoDB" id="9807329at2"/>
<keyword evidence="4" id="KW-0378">Hydrolase</keyword>
<dbReference type="PANTHER" id="PTHR30237:SF2">
    <property type="entry name" value="MUREIN TETRAPEPTIDE CARBOXYPEPTIDASE"/>
    <property type="match status" value="1"/>
</dbReference>
<protein>
    <submittedName>
        <fullName evidence="9">Muramoyltetrapeptide carboxypeptidase</fullName>
    </submittedName>
</protein>
<dbReference type="InterPro" id="IPR027461">
    <property type="entry name" value="Carboxypeptidase_A_C_sf"/>
</dbReference>
<dbReference type="Pfam" id="PF17676">
    <property type="entry name" value="Peptidase_S66C"/>
    <property type="match status" value="1"/>
</dbReference>
<reference evidence="10" key="1">
    <citation type="submission" date="2016-10" db="EMBL/GenBank/DDBJ databases">
        <authorList>
            <person name="Varghese N."/>
            <person name="Submissions S."/>
        </authorList>
    </citation>
    <scope>NUCLEOTIDE SEQUENCE [LARGE SCALE GENOMIC DNA]</scope>
    <source>
        <strain evidence="10">ATCC 43811</strain>
    </source>
</reference>
<evidence type="ECO:0000259" key="8">
    <source>
        <dbReference type="Pfam" id="PF17676"/>
    </source>
</evidence>
<dbReference type="InterPro" id="IPR029062">
    <property type="entry name" value="Class_I_gatase-like"/>
</dbReference>
<keyword evidence="2 9" id="KW-0121">Carboxypeptidase</keyword>
<dbReference type="InterPro" id="IPR040921">
    <property type="entry name" value="Peptidase_S66C"/>
</dbReference>
<feature type="active site" description="Charge relay system" evidence="6">
    <location>
        <position position="268"/>
    </location>
</feature>
<organism evidence="9 10">
    <name type="scientific">Brevinema andersonii</name>
    <dbReference type="NCBI Taxonomy" id="34097"/>
    <lineage>
        <taxon>Bacteria</taxon>
        <taxon>Pseudomonadati</taxon>
        <taxon>Spirochaetota</taxon>
        <taxon>Spirochaetia</taxon>
        <taxon>Brevinematales</taxon>
        <taxon>Brevinemataceae</taxon>
        <taxon>Brevinema</taxon>
    </lineage>
</organism>
<dbReference type="SUPFAM" id="SSF141986">
    <property type="entry name" value="LD-carboxypeptidase A C-terminal domain-like"/>
    <property type="match status" value="1"/>
</dbReference>
<keyword evidence="10" id="KW-1185">Reference proteome</keyword>
<dbReference type="GO" id="GO:0006508">
    <property type="term" value="P:proteolysis"/>
    <property type="evidence" value="ECO:0007669"/>
    <property type="project" value="UniProtKB-KW"/>
</dbReference>
<evidence type="ECO:0000256" key="6">
    <source>
        <dbReference type="PIRSR" id="PIRSR028757-1"/>
    </source>
</evidence>
<evidence type="ECO:0000259" key="7">
    <source>
        <dbReference type="Pfam" id="PF02016"/>
    </source>
</evidence>
<dbReference type="STRING" id="34097.SAMN02745150_00439"/>
<dbReference type="GO" id="GO:0004180">
    <property type="term" value="F:carboxypeptidase activity"/>
    <property type="evidence" value="ECO:0007669"/>
    <property type="project" value="UniProtKB-KW"/>
</dbReference>
<keyword evidence="5" id="KW-0720">Serine protease</keyword>
<dbReference type="RefSeq" id="WP_092318022.1">
    <property type="nucleotide sequence ID" value="NZ_FOKY01000001.1"/>
</dbReference>
<name>A0A1I1D9Z0_BREAD</name>
<feature type="active site" description="Charge relay system" evidence="6">
    <location>
        <position position="200"/>
    </location>
</feature>
<feature type="domain" description="LD-carboxypeptidase N-terminal" evidence="7">
    <location>
        <begin position="11"/>
        <end position="127"/>
    </location>
</feature>
<dbReference type="Proteomes" id="UP000240042">
    <property type="component" value="Unassembled WGS sequence"/>
</dbReference>
<proteinExistence type="inferred from homology"/>
<dbReference type="InterPro" id="IPR027478">
    <property type="entry name" value="LdcA_N"/>
</dbReference>
<dbReference type="AlphaFoldDB" id="A0A1I1D9Z0"/>
<evidence type="ECO:0000313" key="10">
    <source>
        <dbReference type="Proteomes" id="UP000240042"/>
    </source>
</evidence>
<evidence type="ECO:0000256" key="1">
    <source>
        <dbReference type="ARBA" id="ARBA00010233"/>
    </source>
</evidence>